<dbReference type="EnsemblBacteria" id="AAP99918">
    <property type="protein sequence ID" value="AAP99918"/>
    <property type="gene ID" value="Pro_0874"/>
</dbReference>
<dbReference type="GO" id="GO:0046474">
    <property type="term" value="P:glycerophospholipid biosynthetic process"/>
    <property type="evidence" value="ECO:0007669"/>
    <property type="project" value="TreeGrafter"/>
</dbReference>
<dbReference type="OrthoDB" id="9796672at2"/>
<reference evidence="14 15" key="1">
    <citation type="journal article" date="2003" name="Proc. Natl. Acad. Sci. U.S.A.">
        <title>Genome sequence of the cyanobacterium Prochlorococcus marinus SS120, a nearly minimal oxyphototrophic genome.</title>
        <authorList>
            <person name="Dufresne A."/>
            <person name="Salanoubat M."/>
            <person name="Partensky F."/>
            <person name="Artiguenave F."/>
            <person name="Axmann I.M."/>
            <person name="Barbe V."/>
            <person name="Duprat S."/>
            <person name="Galperin M.Y."/>
            <person name="Koonin E.V."/>
            <person name="Le Gall F."/>
            <person name="Makarova K.S."/>
            <person name="Ostrowski M."/>
            <person name="Oztas S."/>
            <person name="Robert C."/>
            <person name="Rogozin I.B."/>
            <person name="Scanlan D.J."/>
            <person name="Tandeau de Marsac N."/>
            <person name="Weissenbach J."/>
            <person name="Wincker P."/>
            <person name="Wolf Y.I."/>
            <person name="Hess W.R."/>
        </authorList>
    </citation>
    <scope>NUCLEOTIDE SEQUENCE [LARGE SCALE GENOMIC DNA]</scope>
    <source>
        <strain evidence="15">SARG / CCMP1375 / SS120</strain>
    </source>
</reference>
<dbReference type="InterPro" id="IPR050324">
    <property type="entry name" value="CDP-alcohol_PTase-I"/>
</dbReference>
<dbReference type="EC" id="2.7.8.5" evidence="11"/>
<dbReference type="AlphaFoldDB" id="Q7VC68"/>
<dbReference type="Gene3D" id="1.20.120.1760">
    <property type="match status" value="1"/>
</dbReference>
<gene>
    <name evidence="14" type="primary">pgsA</name>
    <name evidence="14" type="ordered locus">Pro_0874</name>
</gene>
<evidence type="ECO:0000256" key="5">
    <source>
        <dbReference type="ARBA" id="ARBA00022692"/>
    </source>
</evidence>
<organism evidence="14 15">
    <name type="scientific">Prochlorococcus marinus (strain SARG / CCMP1375 / SS120)</name>
    <dbReference type="NCBI Taxonomy" id="167539"/>
    <lineage>
        <taxon>Bacteria</taxon>
        <taxon>Bacillati</taxon>
        <taxon>Cyanobacteriota</taxon>
        <taxon>Cyanophyceae</taxon>
        <taxon>Synechococcales</taxon>
        <taxon>Prochlorococcaceae</taxon>
        <taxon>Prochlorococcus</taxon>
    </lineage>
</organism>
<evidence type="ECO:0000256" key="10">
    <source>
        <dbReference type="ARBA" id="ARBA00023264"/>
    </source>
</evidence>
<keyword evidence="8 13" id="KW-0472">Membrane</keyword>
<comment type="similarity">
    <text evidence="2 12">Belongs to the CDP-alcohol phosphatidyltransferase class-I family.</text>
</comment>
<keyword evidence="6 13" id="KW-1133">Transmembrane helix</keyword>
<proteinExistence type="inferred from homology"/>
<evidence type="ECO:0000256" key="9">
    <source>
        <dbReference type="ARBA" id="ARBA00023209"/>
    </source>
</evidence>
<dbReference type="RefSeq" id="WP_011125026.1">
    <property type="nucleotide sequence ID" value="NC_005042.1"/>
</dbReference>
<evidence type="ECO:0000256" key="3">
    <source>
        <dbReference type="ARBA" id="ARBA00022516"/>
    </source>
</evidence>
<sequence>MSVLKPSLYRKLADLITISRMFIGVPILIALSIDQILVAWILLLLGAFSDWMDGWLARKAGGGSKLGAQLDPLADKIMLLAPIIWLAKNNVIPLWSVWLLISRELVVTAWRSNDRRGGPASILGKIKTSLLFSSVILLTPISFVNYNLSTSLHVIGIIFFWVSLFIAILSSYNYVNNQLS</sequence>
<dbReference type="PATRIC" id="fig|167539.5.peg.923"/>
<evidence type="ECO:0000256" key="11">
    <source>
        <dbReference type="NCBIfam" id="TIGR00560"/>
    </source>
</evidence>
<dbReference type="InterPro" id="IPR000462">
    <property type="entry name" value="CDP-OH_P_trans"/>
</dbReference>
<dbReference type="Pfam" id="PF01066">
    <property type="entry name" value="CDP-OH_P_transf"/>
    <property type="match status" value="1"/>
</dbReference>
<dbReference type="KEGG" id="pma:Pro_0874"/>
<keyword evidence="5 13" id="KW-0812">Transmembrane</keyword>
<feature type="transmembrane region" description="Helical" evidence="13">
    <location>
        <begin position="21"/>
        <end position="48"/>
    </location>
</feature>
<dbReference type="NCBIfam" id="TIGR00560">
    <property type="entry name" value="pgsA"/>
    <property type="match status" value="1"/>
</dbReference>
<evidence type="ECO:0000313" key="14">
    <source>
        <dbReference type="EMBL" id="AAP99918.1"/>
    </source>
</evidence>
<evidence type="ECO:0000256" key="4">
    <source>
        <dbReference type="ARBA" id="ARBA00022679"/>
    </source>
</evidence>
<dbReference type="PIRSF" id="PIRSF000847">
    <property type="entry name" value="Phos_ph_gly_syn"/>
    <property type="match status" value="1"/>
</dbReference>
<dbReference type="PROSITE" id="PS00379">
    <property type="entry name" value="CDP_ALCOHOL_P_TRANSF"/>
    <property type="match status" value="1"/>
</dbReference>
<dbReference type="PANTHER" id="PTHR14269:SF62">
    <property type="entry name" value="CDP-DIACYLGLYCEROL--GLYCEROL-3-PHOSPHATE 3-PHOSPHATIDYLTRANSFERASE 1, CHLOROPLASTIC"/>
    <property type="match status" value="1"/>
</dbReference>
<evidence type="ECO:0000256" key="6">
    <source>
        <dbReference type="ARBA" id="ARBA00022989"/>
    </source>
</evidence>
<keyword evidence="15" id="KW-1185">Reference proteome</keyword>
<keyword evidence="9" id="KW-0594">Phospholipid biosynthesis</keyword>
<dbReference type="GO" id="GO:0008444">
    <property type="term" value="F:CDP-diacylglycerol-glycerol-3-phosphate 3-phosphatidyltransferase activity"/>
    <property type="evidence" value="ECO:0007669"/>
    <property type="project" value="UniProtKB-UniRule"/>
</dbReference>
<keyword evidence="7" id="KW-0443">Lipid metabolism</keyword>
<feature type="transmembrane region" description="Helical" evidence="13">
    <location>
        <begin position="130"/>
        <end position="148"/>
    </location>
</feature>
<evidence type="ECO:0000256" key="8">
    <source>
        <dbReference type="ARBA" id="ARBA00023136"/>
    </source>
</evidence>
<evidence type="ECO:0000313" key="15">
    <source>
        <dbReference type="Proteomes" id="UP000001420"/>
    </source>
</evidence>
<protein>
    <recommendedName>
        <fullName evidence="11">CDP-diacylglycerol--glycerol-3-phosphate 3-phosphatidyltransferase</fullName>
        <ecNumber evidence="11">2.7.8.5</ecNumber>
    </recommendedName>
</protein>
<dbReference type="InterPro" id="IPR043130">
    <property type="entry name" value="CDP-OH_PTrfase_TM_dom"/>
</dbReference>
<evidence type="ECO:0000256" key="2">
    <source>
        <dbReference type="ARBA" id="ARBA00010441"/>
    </source>
</evidence>
<keyword evidence="3" id="KW-0444">Lipid biosynthesis</keyword>
<dbReference type="EMBL" id="AE017126">
    <property type="protein sequence ID" value="AAP99918.1"/>
    <property type="molecule type" value="Genomic_DNA"/>
</dbReference>
<name>Q7VC68_PROMA</name>
<dbReference type="InterPro" id="IPR004570">
    <property type="entry name" value="Phosphatidylglycerol_P_synth"/>
</dbReference>
<evidence type="ECO:0000256" key="1">
    <source>
        <dbReference type="ARBA" id="ARBA00004141"/>
    </source>
</evidence>
<keyword evidence="4 12" id="KW-0808">Transferase</keyword>
<dbReference type="HOGENOM" id="CLU_051314_2_2_3"/>
<dbReference type="PANTHER" id="PTHR14269">
    <property type="entry name" value="CDP-DIACYLGLYCEROL--GLYCEROL-3-PHOSPHATE 3-PHOSPHATIDYLTRANSFERASE-RELATED"/>
    <property type="match status" value="1"/>
</dbReference>
<comment type="subcellular location">
    <subcellularLocation>
        <location evidence="1">Membrane</location>
        <topology evidence="1">Multi-pass membrane protein</topology>
    </subcellularLocation>
</comment>
<dbReference type="InterPro" id="IPR048254">
    <property type="entry name" value="CDP_ALCOHOL_P_TRANSF_CS"/>
</dbReference>
<dbReference type="GO" id="GO:0016020">
    <property type="term" value="C:membrane"/>
    <property type="evidence" value="ECO:0007669"/>
    <property type="project" value="UniProtKB-SubCell"/>
</dbReference>
<keyword evidence="10" id="KW-1208">Phospholipid metabolism</keyword>
<accession>Q7VC68</accession>
<dbReference type="eggNOG" id="COG0558">
    <property type="taxonomic scope" value="Bacteria"/>
</dbReference>
<dbReference type="Proteomes" id="UP000001420">
    <property type="component" value="Chromosome"/>
</dbReference>
<evidence type="ECO:0000256" key="13">
    <source>
        <dbReference type="SAM" id="Phobius"/>
    </source>
</evidence>
<feature type="transmembrane region" description="Helical" evidence="13">
    <location>
        <begin position="154"/>
        <end position="175"/>
    </location>
</feature>
<evidence type="ECO:0000256" key="7">
    <source>
        <dbReference type="ARBA" id="ARBA00023098"/>
    </source>
</evidence>
<evidence type="ECO:0000256" key="12">
    <source>
        <dbReference type="RuleBase" id="RU003750"/>
    </source>
</evidence>
<dbReference type="STRING" id="167539.Pro_0874"/>